<evidence type="ECO:0000313" key="6">
    <source>
        <dbReference type="Proteomes" id="UP000182998"/>
    </source>
</evidence>
<feature type="domain" description="DUF3492" evidence="2">
    <location>
        <begin position="12"/>
        <end position="289"/>
    </location>
</feature>
<dbReference type="GO" id="GO:0016757">
    <property type="term" value="F:glycosyltransferase activity"/>
    <property type="evidence" value="ECO:0007669"/>
    <property type="project" value="InterPro"/>
</dbReference>
<dbReference type="PANTHER" id="PTHR12526">
    <property type="entry name" value="GLYCOSYLTRANSFERASE"/>
    <property type="match status" value="1"/>
</dbReference>
<reference evidence="3" key="2">
    <citation type="submission" date="2014-09" db="EMBL/GenBank/DDBJ databases">
        <authorList>
            <person name="GOMEZ-VALERO Laura"/>
        </authorList>
    </citation>
    <scope>NUCLEOTIDE SEQUENCE</scope>
    <source>
        <strain evidence="3">ATCC33218</strain>
    </source>
</reference>
<evidence type="ECO:0000313" key="3">
    <source>
        <dbReference type="EMBL" id="CEG60383.1"/>
    </source>
</evidence>
<feature type="domain" description="Glycosyl transferase family 1" evidence="1">
    <location>
        <begin position="309"/>
        <end position="434"/>
    </location>
</feature>
<reference evidence="5" key="1">
    <citation type="submission" date="2014-09" db="EMBL/GenBank/DDBJ databases">
        <authorList>
            <person name="Gomez-Valero L."/>
        </authorList>
    </citation>
    <scope>NUCLEOTIDE SEQUENCE [LARGE SCALE GENOMIC DNA]</scope>
    <source>
        <strain evidence="5">ATCC33218</strain>
    </source>
</reference>
<dbReference type="RefSeq" id="WP_045098804.1">
    <property type="nucleotide sequence ID" value="NZ_CP020614.1"/>
</dbReference>
<dbReference type="HOGENOM" id="CLU_009583_32_1_6"/>
<dbReference type="Gene3D" id="3.40.50.2000">
    <property type="entry name" value="Glycogen Phosphorylase B"/>
    <property type="match status" value="2"/>
</dbReference>
<dbReference type="InterPro" id="IPR001296">
    <property type="entry name" value="Glyco_trans_1"/>
</dbReference>
<dbReference type="STRING" id="451.B6N58_10165"/>
<evidence type="ECO:0000313" key="5">
    <source>
        <dbReference type="Proteomes" id="UP000032414"/>
    </source>
</evidence>
<dbReference type="NCBIfam" id="NF038011">
    <property type="entry name" value="PelF"/>
    <property type="match status" value="1"/>
</dbReference>
<dbReference type="InterPro" id="IPR047691">
    <property type="entry name" value="PelF-like"/>
</dbReference>
<organism evidence="3 5">
    <name type="scientific">Legionella micdadei</name>
    <name type="common">Tatlockia micdadei</name>
    <dbReference type="NCBI Taxonomy" id="451"/>
    <lineage>
        <taxon>Bacteria</taxon>
        <taxon>Pseudomonadati</taxon>
        <taxon>Pseudomonadota</taxon>
        <taxon>Gammaproteobacteria</taxon>
        <taxon>Legionellales</taxon>
        <taxon>Legionellaceae</taxon>
        <taxon>Legionella</taxon>
    </lineage>
</organism>
<dbReference type="SUPFAM" id="SSF53756">
    <property type="entry name" value="UDP-Glycosyltransferase/glycogen phosphorylase"/>
    <property type="match status" value="1"/>
</dbReference>
<reference evidence="4 6" key="3">
    <citation type="submission" date="2016-10" db="EMBL/GenBank/DDBJ databases">
        <authorList>
            <person name="Varghese N."/>
            <person name="Submissions S."/>
        </authorList>
    </citation>
    <scope>NUCLEOTIDE SEQUENCE [LARGE SCALE GENOMIC DNA]</scope>
    <source>
        <strain evidence="4 6">ATCC 33218</strain>
    </source>
</reference>
<dbReference type="Pfam" id="PF11997">
    <property type="entry name" value="DUF3492"/>
    <property type="match status" value="1"/>
</dbReference>
<keyword evidence="3" id="KW-0808">Transferase</keyword>
<dbReference type="OrthoDB" id="9772485at2"/>
<dbReference type="Pfam" id="PF00534">
    <property type="entry name" value="Glycos_transf_1"/>
    <property type="match status" value="1"/>
</dbReference>
<dbReference type="AlphaFoldDB" id="A0A098GD22"/>
<proteinExistence type="predicted"/>
<gene>
    <name evidence="3" type="ORF">LMI_1068</name>
    <name evidence="4" type="ORF">SAMN02982997_02663</name>
</gene>
<dbReference type="InterPro" id="IPR022622">
    <property type="entry name" value="DUF3492"/>
</dbReference>
<dbReference type="Proteomes" id="UP000182998">
    <property type="component" value="Unassembled WGS sequence"/>
</dbReference>
<dbReference type="GO" id="GO:1901135">
    <property type="term" value="P:carbohydrate derivative metabolic process"/>
    <property type="evidence" value="ECO:0007669"/>
    <property type="project" value="UniProtKB-ARBA"/>
</dbReference>
<name>A0A098GD22_LEGMI</name>
<accession>A0A098GD22</accession>
<dbReference type="KEGG" id="tmc:LMI_1068"/>
<keyword evidence="6" id="KW-1185">Reference proteome</keyword>
<dbReference type="Proteomes" id="UP000032414">
    <property type="component" value="Chromosome I"/>
</dbReference>
<evidence type="ECO:0000259" key="1">
    <source>
        <dbReference type="Pfam" id="PF00534"/>
    </source>
</evidence>
<evidence type="ECO:0000259" key="2">
    <source>
        <dbReference type="Pfam" id="PF11997"/>
    </source>
</evidence>
<sequence length="508" mass="58717">MKHLYFPTAQEADICLILEGTYPFVGGGVTHWVSELIRVLPEYRFAIIFLGTREEDYSGFHSPLFDNVVHLQAHYLFDIHESPKFTTQDIPQEIKEKIEEMHKKFETFITDNSDTMPELFELLKNKDYINRGLFLRSKGAWELLVKRYHEKYSEQSFFDYFWGIRNLHHPFWTLAKIIDDIPKVKILHSASTGYAGFLGALLQRKYNLPYIITEHGIYTKERWIELMGYYFFEHIVQENKSLNKRRGLIDVWTHFFTILAKVSYRAANPIISLFEEYRERQIRDGAQPERTRIIPYGVDFNLYPFLGKKLNKENPVIAFMGRVVPVKDVKTFIRACALLFIKLPNAKACIVGSTQIDEEYVANCKNLIEMLGLEEKFEFLGEQNVMQIFPTIDLLMLTSITEGSPFVILESFAVGIPVVTTDVGGCRELIEGKSAEDQALGLAGRLANLGDAEGLCDGTFELLTNETAWNSAQKAALERIRKYYSMEKLIENYTLIYEEALSHGRNRI</sequence>
<evidence type="ECO:0000313" key="4">
    <source>
        <dbReference type="EMBL" id="SCY72469.1"/>
    </source>
</evidence>
<dbReference type="EMBL" id="LN614830">
    <property type="protein sequence ID" value="CEG60383.1"/>
    <property type="molecule type" value="Genomic_DNA"/>
</dbReference>
<dbReference type="EMBL" id="FMVN01000015">
    <property type="protein sequence ID" value="SCY72469.1"/>
    <property type="molecule type" value="Genomic_DNA"/>
</dbReference>
<dbReference type="PANTHER" id="PTHR12526:SF608">
    <property type="entry name" value="PELF"/>
    <property type="match status" value="1"/>
</dbReference>
<dbReference type="PATRIC" id="fig|451.8.peg.171"/>
<protein>
    <submittedName>
        <fullName evidence="3">Glycosyl transferase group 1</fullName>
    </submittedName>
    <submittedName>
        <fullName evidence="4">Glycosyltransferase involved in cell wall bisynthesis</fullName>
    </submittedName>
</protein>